<proteinExistence type="predicted"/>
<gene>
    <name evidence="1" type="ORF">M0R45_032649</name>
</gene>
<dbReference type="Proteomes" id="UP001457282">
    <property type="component" value="Unassembled WGS sequence"/>
</dbReference>
<reference evidence="1 2" key="1">
    <citation type="journal article" date="2023" name="G3 (Bethesda)">
        <title>A chromosome-length genome assembly and annotation of blackberry (Rubus argutus, cv. 'Hillquist').</title>
        <authorList>
            <person name="Bruna T."/>
            <person name="Aryal R."/>
            <person name="Dudchenko O."/>
            <person name="Sargent D.J."/>
            <person name="Mead D."/>
            <person name="Buti M."/>
            <person name="Cavallini A."/>
            <person name="Hytonen T."/>
            <person name="Andres J."/>
            <person name="Pham M."/>
            <person name="Weisz D."/>
            <person name="Mascagni F."/>
            <person name="Usai G."/>
            <person name="Natali L."/>
            <person name="Bassil N."/>
            <person name="Fernandez G.E."/>
            <person name="Lomsadze A."/>
            <person name="Armour M."/>
            <person name="Olukolu B."/>
            <person name="Poorten T."/>
            <person name="Britton C."/>
            <person name="Davik J."/>
            <person name="Ashrafi H."/>
            <person name="Aiden E.L."/>
            <person name="Borodovsky M."/>
            <person name="Worthington M."/>
        </authorList>
    </citation>
    <scope>NUCLEOTIDE SEQUENCE [LARGE SCALE GENOMIC DNA]</scope>
    <source>
        <strain evidence="1">PI 553951</strain>
    </source>
</reference>
<accession>A0AAW1WL11</accession>
<evidence type="ECO:0000313" key="1">
    <source>
        <dbReference type="EMBL" id="KAK9924269.1"/>
    </source>
</evidence>
<evidence type="ECO:0000313" key="2">
    <source>
        <dbReference type="Proteomes" id="UP001457282"/>
    </source>
</evidence>
<keyword evidence="2" id="KW-1185">Reference proteome</keyword>
<organism evidence="1 2">
    <name type="scientific">Rubus argutus</name>
    <name type="common">Southern blackberry</name>
    <dbReference type="NCBI Taxonomy" id="59490"/>
    <lineage>
        <taxon>Eukaryota</taxon>
        <taxon>Viridiplantae</taxon>
        <taxon>Streptophyta</taxon>
        <taxon>Embryophyta</taxon>
        <taxon>Tracheophyta</taxon>
        <taxon>Spermatophyta</taxon>
        <taxon>Magnoliopsida</taxon>
        <taxon>eudicotyledons</taxon>
        <taxon>Gunneridae</taxon>
        <taxon>Pentapetalae</taxon>
        <taxon>rosids</taxon>
        <taxon>fabids</taxon>
        <taxon>Rosales</taxon>
        <taxon>Rosaceae</taxon>
        <taxon>Rosoideae</taxon>
        <taxon>Rosoideae incertae sedis</taxon>
        <taxon>Rubus</taxon>
    </lineage>
</organism>
<name>A0AAW1WL11_RUBAR</name>
<dbReference type="AlphaFoldDB" id="A0AAW1WL11"/>
<protein>
    <submittedName>
        <fullName evidence="1">Uncharacterized protein</fullName>
    </submittedName>
</protein>
<comment type="caution">
    <text evidence="1">The sequence shown here is derived from an EMBL/GenBank/DDBJ whole genome shotgun (WGS) entry which is preliminary data.</text>
</comment>
<sequence length="88" mass="10104">MELVHDLVWTASVALIHSFSVTKLVVMAMTNHELESKSDFKVNESVCERVVMEEESQFIQLRKSWNLFSIVKNVAKLRNEKSQHLDGG</sequence>
<dbReference type="EMBL" id="JBEDUW010000006">
    <property type="protein sequence ID" value="KAK9924269.1"/>
    <property type="molecule type" value="Genomic_DNA"/>
</dbReference>